<protein>
    <submittedName>
        <fullName evidence="1">Uncharacterized protein</fullName>
    </submittedName>
</protein>
<gene>
    <name evidence="1" type="ORF">AVDCRST_MAG26-3900</name>
</gene>
<sequence length="51" mass="5327">EAAAGLVCTDACFSIALSRGGSAGQRRCFDRSTDARRGNMRLLAHTGTQAV</sequence>
<name>A0A6J4JVD2_9CHLR</name>
<dbReference type="AlphaFoldDB" id="A0A6J4JVD2"/>
<evidence type="ECO:0000313" key="1">
    <source>
        <dbReference type="EMBL" id="CAA9288259.1"/>
    </source>
</evidence>
<organism evidence="1">
    <name type="scientific">uncultured Chloroflexia bacterium</name>
    <dbReference type="NCBI Taxonomy" id="1672391"/>
    <lineage>
        <taxon>Bacteria</taxon>
        <taxon>Bacillati</taxon>
        <taxon>Chloroflexota</taxon>
        <taxon>Chloroflexia</taxon>
        <taxon>environmental samples</taxon>
    </lineage>
</organism>
<dbReference type="EMBL" id="CADCTK010000907">
    <property type="protein sequence ID" value="CAA9288259.1"/>
    <property type="molecule type" value="Genomic_DNA"/>
</dbReference>
<feature type="non-terminal residue" evidence="1">
    <location>
        <position position="1"/>
    </location>
</feature>
<proteinExistence type="predicted"/>
<feature type="non-terminal residue" evidence="1">
    <location>
        <position position="51"/>
    </location>
</feature>
<accession>A0A6J4JVD2</accession>
<reference evidence="1" key="1">
    <citation type="submission" date="2020-02" db="EMBL/GenBank/DDBJ databases">
        <authorList>
            <person name="Meier V. D."/>
        </authorList>
    </citation>
    <scope>NUCLEOTIDE SEQUENCE</scope>
    <source>
        <strain evidence="1">AVDCRST_MAG26</strain>
    </source>
</reference>